<dbReference type="RefSeq" id="WP_207398884.1">
    <property type="nucleotide sequence ID" value="NZ_JABRWO010000015.1"/>
</dbReference>
<comment type="caution">
    <text evidence="3">The sequence shown here is derived from an EMBL/GenBank/DDBJ whole genome shotgun (WGS) entry which is preliminary data.</text>
</comment>
<dbReference type="Proteomes" id="UP000551616">
    <property type="component" value="Unassembled WGS sequence"/>
</dbReference>
<keyword evidence="2" id="KW-0732">Signal</keyword>
<evidence type="ECO:0000313" key="3">
    <source>
        <dbReference type="EMBL" id="MBA2117509.1"/>
    </source>
</evidence>
<reference evidence="3 4" key="1">
    <citation type="submission" date="2020-05" db="EMBL/GenBank/DDBJ databases">
        <title>Bremerella alba sp. nov., a novel planctomycete isolated from the surface of the macroalga Fucus spiralis.</title>
        <authorList>
            <person name="Godinho O."/>
            <person name="Botelho R."/>
            <person name="Albuquerque L."/>
            <person name="Wiegand S."/>
            <person name="Da Costa M.S."/>
            <person name="Lobo-Da-Cunha A."/>
            <person name="Jogler C."/>
            <person name="Lage O.M."/>
        </authorList>
    </citation>
    <scope>NUCLEOTIDE SEQUENCE [LARGE SCALE GENOMIC DNA]</scope>
    <source>
        <strain evidence="3 4">FF15</strain>
    </source>
</reference>
<organism evidence="3 4">
    <name type="scientific">Bremerella alba</name>
    <dbReference type="NCBI Taxonomy" id="980252"/>
    <lineage>
        <taxon>Bacteria</taxon>
        <taxon>Pseudomonadati</taxon>
        <taxon>Planctomycetota</taxon>
        <taxon>Planctomycetia</taxon>
        <taxon>Pirellulales</taxon>
        <taxon>Pirellulaceae</taxon>
        <taxon>Bremerella</taxon>
    </lineage>
</organism>
<protein>
    <recommendedName>
        <fullName evidence="5">Carboxypeptidase regulatory-like domain-containing protein</fullName>
    </recommendedName>
</protein>
<feature type="compositionally biased region" description="Polar residues" evidence="1">
    <location>
        <begin position="122"/>
        <end position="133"/>
    </location>
</feature>
<gene>
    <name evidence="3" type="ORF">HOV93_47080</name>
</gene>
<evidence type="ECO:0000256" key="2">
    <source>
        <dbReference type="SAM" id="SignalP"/>
    </source>
</evidence>
<accession>A0A7V8V9M8</accession>
<feature type="signal peptide" evidence="2">
    <location>
        <begin position="1"/>
        <end position="24"/>
    </location>
</feature>
<sequence length="133" mass="13541">MKCALGLSLLAAIAMVLGCGGGHNGPPVGSVSGTVTIQGKPAPDVVVEFTPAEGGRGSSGTTDGSGNYELIYSSTQMGAQVGKHEVKVSGNQALDDSNTNLMKPKTSVPKEVSEMTREVDVTSGSNTIDLEYP</sequence>
<dbReference type="EMBL" id="JABRWO010000015">
    <property type="protein sequence ID" value="MBA2117509.1"/>
    <property type="molecule type" value="Genomic_DNA"/>
</dbReference>
<proteinExistence type="predicted"/>
<dbReference type="AlphaFoldDB" id="A0A7V8V9M8"/>
<keyword evidence="4" id="KW-1185">Reference proteome</keyword>
<name>A0A7V8V9M8_9BACT</name>
<feature type="compositionally biased region" description="Basic and acidic residues" evidence="1">
    <location>
        <begin position="111"/>
        <end position="120"/>
    </location>
</feature>
<evidence type="ECO:0000313" key="4">
    <source>
        <dbReference type="Proteomes" id="UP000551616"/>
    </source>
</evidence>
<evidence type="ECO:0000256" key="1">
    <source>
        <dbReference type="SAM" id="MobiDB-lite"/>
    </source>
</evidence>
<dbReference type="PROSITE" id="PS51257">
    <property type="entry name" value="PROKAR_LIPOPROTEIN"/>
    <property type="match status" value="1"/>
</dbReference>
<feature type="region of interest" description="Disordered" evidence="1">
    <location>
        <begin position="94"/>
        <end position="133"/>
    </location>
</feature>
<evidence type="ECO:0008006" key="5">
    <source>
        <dbReference type="Google" id="ProtNLM"/>
    </source>
</evidence>
<feature type="chain" id="PRO_5030895168" description="Carboxypeptidase regulatory-like domain-containing protein" evidence="2">
    <location>
        <begin position="25"/>
        <end position="133"/>
    </location>
</feature>